<reference evidence="2 3" key="1">
    <citation type="submission" date="2019-05" db="EMBL/GenBank/DDBJ databases">
        <title>Another draft genome of Portunus trituberculatus and its Hox gene families provides insights of decapod evolution.</title>
        <authorList>
            <person name="Jeong J.-H."/>
            <person name="Song I."/>
            <person name="Kim S."/>
            <person name="Choi T."/>
            <person name="Kim D."/>
            <person name="Ryu S."/>
            <person name="Kim W."/>
        </authorList>
    </citation>
    <scope>NUCLEOTIDE SEQUENCE [LARGE SCALE GENOMIC DNA]</scope>
    <source>
        <tissue evidence="2">Muscle</tissue>
    </source>
</reference>
<organism evidence="2 3">
    <name type="scientific">Portunus trituberculatus</name>
    <name type="common">Swimming crab</name>
    <name type="synonym">Neptunus trituberculatus</name>
    <dbReference type="NCBI Taxonomy" id="210409"/>
    <lineage>
        <taxon>Eukaryota</taxon>
        <taxon>Metazoa</taxon>
        <taxon>Ecdysozoa</taxon>
        <taxon>Arthropoda</taxon>
        <taxon>Crustacea</taxon>
        <taxon>Multicrustacea</taxon>
        <taxon>Malacostraca</taxon>
        <taxon>Eumalacostraca</taxon>
        <taxon>Eucarida</taxon>
        <taxon>Decapoda</taxon>
        <taxon>Pleocyemata</taxon>
        <taxon>Brachyura</taxon>
        <taxon>Eubrachyura</taxon>
        <taxon>Portunoidea</taxon>
        <taxon>Portunidae</taxon>
        <taxon>Portuninae</taxon>
        <taxon>Portunus</taxon>
    </lineage>
</organism>
<dbReference type="EMBL" id="VSRR010013057">
    <property type="protein sequence ID" value="MPC55296.1"/>
    <property type="molecule type" value="Genomic_DNA"/>
</dbReference>
<evidence type="ECO:0000313" key="2">
    <source>
        <dbReference type="EMBL" id="MPC55296.1"/>
    </source>
</evidence>
<keyword evidence="3" id="KW-1185">Reference proteome</keyword>
<evidence type="ECO:0000256" key="1">
    <source>
        <dbReference type="SAM" id="MobiDB-lite"/>
    </source>
</evidence>
<accession>A0A5B7GCK4</accession>
<sequence>MRFALVLLATSVRKKKKKVEEKELTLLSSPARQRDKKATSVGGTSNTCGQGFKDDNRAFQRKGARRGATNKVFHEPETSCGEGGEAHGAPCRDLRNR</sequence>
<protein>
    <submittedName>
        <fullName evidence="2">Uncharacterized protein</fullName>
    </submittedName>
</protein>
<dbReference type="Proteomes" id="UP000324222">
    <property type="component" value="Unassembled WGS sequence"/>
</dbReference>
<name>A0A5B7GCK4_PORTR</name>
<evidence type="ECO:0000313" key="3">
    <source>
        <dbReference type="Proteomes" id="UP000324222"/>
    </source>
</evidence>
<comment type="caution">
    <text evidence="2">The sequence shown here is derived from an EMBL/GenBank/DDBJ whole genome shotgun (WGS) entry which is preliminary data.</text>
</comment>
<dbReference type="AlphaFoldDB" id="A0A5B7GCK4"/>
<gene>
    <name evidence="2" type="ORF">E2C01_049228</name>
</gene>
<feature type="region of interest" description="Disordered" evidence="1">
    <location>
        <begin position="27"/>
        <end position="97"/>
    </location>
</feature>
<proteinExistence type="predicted"/>